<evidence type="ECO:0000313" key="3">
    <source>
        <dbReference type="Proteomes" id="UP000078486"/>
    </source>
</evidence>
<reference evidence="2 3" key="1">
    <citation type="submission" date="2016-01" db="EMBL/GenBank/DDBJ databases">
        <title>High potential of lignocellulose degradation of a new Verrucomicrobia species.</title>
        <authorList>
            <person name="Wang Y."/>
            <person name="Shi Y."/>
            <person name="Qiu Z."/>
            <person name="Liu S."/>
            <person name="Yang H."/>
        </authorList>
    </citation>
    <scope>NUCLEOTIDE SEQUENCE [LARGE SCALE GENOMIC DNA]</scope>
    <source>
        <strain evidence="2 3">TSB47</strain>
    </source>
</reference>
<organism evidence="2 3">
    <name type="scientific">Termitidicoccus mucosus</name>
    <dbReference type="NCBI Taxonomy" id="1184151"/>
    <lineage>
        <taxon>Bacteria</taxon>
        <taxon>Pseudomonadati</taxon>
        <taxon>Verrucomicrobiota</taxon>
        <taxon>Opitutia</taxon>
        <taxon>Opitutales</taxon>
        <taxon>Opitutaceae</taxon>
        <taxon>Termitidicoccus</taxon>
    </lineage>
</organism>
<dbReference type="RefSeq" id="WP_068770444.1">
    <property type="nucleotide sequence ID" value="NZ_CP109796.1"/>
</dbReference>
<evidence type="ECO:0000259" key="1">
    <source>
        <dbReference type="Pfam" id="PF14213"/>
    </source>
</evidence>
<protein>
    <recommendedName>
        <fullName evidence="1">DUF4325 domain-containing protein</fullName>
    </recommendedName>
</protein>
<dbReference type="Pfam" id="PF14213">
    <property type="entry name" value="DUF4325"/>
    <property type="match status" value="1"/>
</dbReference>
<dbReference type="AlphaFoldDB" id="A0A178ILI2"/>
<feature type="domain" description="DUF4325" evidence="1">
    <location>
        <begin position="36"/>
        <end position="58"/>
    </location>
</feature>
<dbReference type="EMBL" id="LRRQ01000076">
    <property type="protein sequence ID" value="OAM89986.1"/>
    <property type="molecule type" value="Genomic_DNA"/>
</dbReference>
<dbReference type="InterPro" id="IPR025474">
    <property type="entry name" value="DUF4325"/>
</dbReference>
<keyword evidence="3" id="KW-1185">Reference proteome</keyword>
<accession>A0A178ILI2</accession>
<gene>
    <name evidence="2" type="ORF">AW736_11820</name>
</gene>
<dbReference type="Proteomes" id="UP000078486">
    <property type="component" value="Unassembled WGS sequence"/>
</dbReference>
<dbReference type="OrthoDB" id="195524at2"/>
<sequence length="67" mass="7583">MDHELHLAKDIGTYLAEGSRAAEYRLRNVEPSFGVYETFVFDFEGVRGMNSSFANALIVPPFHPARH</sequence>
<name>A0A178ILI2_9BACT</name>
<evidence type="ECO:0000313" key="2">
    <source>
        <dbReference type="EMBL" id="OAM89986.1"/>
    </source>
</evidence>
<proteinExistence type="predicted"/>
<comment type="caution">
    <text evidence="2">The sequence shown here is derived from an EMBL/GenBank/DDBJ whole genome shotgun (WGS) entry which is preliminary data.</text>
</comment>